<evidence type="ECO:0000313" key="3">
    <source>
        <dbReference type="EMBL" id="KAF2457879.1"/>
    </source>
</evidence>
<evidence type="ECO:0000256" key="1">
    <source>
        <dbReference type="SAM" id="MobiDB-lite"/>
    </source>
</evidence>
<keyword evidence="2" id="KW-0812">Transmembrane</keyword>
<dbReference type="AlphaFoldDB" id="A0A6A6P1V4"/>
<accession>A0A6A6P1V4</accession>
<gene>
    <name evidence="3" type="ORF">BDY21DRAFT_390692</name>
</gene>
<dbReference type="OrthoDB" id="5309803at2759"/>
<keyword evidence="2" id="KW-0472">Membrane</keyword>
<feature type="compositionally biased region" description="Low complexity" evidence="1">
    <location>
        <begin position="87"/>
        <end position="96"/>
    </location>
</feature>
<protein>
    <submittedName>
        <fullName evidence="3">Uncharacterized protein</fullName>
    </submittedName>
</protein>
<reference evidence="3" key="1">
    <citation type="journal article" date="2020" name="Stud. Mycol.">
        <title>101 Dothideomycetes genomes: a test case for predicting lifestyles and emergence of pathogens.</title>
        <authorList>
            <person name="Haridas S."/>
            <person name="Albert R."/>
            <person name="Binder M."/>
            <person name="Bloem J."/>
            <person name="Labutti K."/>
            <person name="Salamov A."/>
            <person name="Andreopoulos B."/>
            <person name="Baker S."/>
            <person name="Barry K."/>
            <person name="Bills G."/>
            <person name="Bluhm B."/>
            <person name="Cannon C."/>
            <person name="Castanera R."/>
            <person name="Culley D."/>
            <person name="Daum C."/>
            <person name="Ezra D."/>
            <person name="Gonzalez J."/>
            <person name="Henrissat B."/>
            <person name="Kuo A."/>
            <person name="Liang C."/>
            <person name="Lipzen A."/>
            <person name="Lutzoni F."/>
            <person name="Magnuson J."/>
            <person name="Mondo S."/>
            <person name="Nolan M."/>
            <person name="Ohm R."/>
            <person name="Pangilinan J."/>
            <person name="Park H.-J."/>
            <person name="Ramirez L."/>
            <person name="Alfaro M."/>
            <person name="Sun H."/>
            <person name="Tritt A."/>
            <person name="Yoshinaga Y."/>
            <person name="Zwiers L.-H."/>
            <person name="Turgeon B."/>
            <person name="Goodwin S."/>
            <person name="Spatafora J."/>
            <person name="Crous P."/>
            <person name="Grigoriev I."/>
        </authorList>
    </citation>
    <scope>NUCLEOTIDE SEQUENCE</scope>
    <source>
        <strain evidence="3">ATCC 16933</strain>
    </source>
</reference>
<sequence length="127" mass="13772">MAWFSILPENLSFFELWAARIFLFLGLLTIAPWVALIIYDFLLYCWRSLTYELPVCGGRARGKQRPRAPSLTERPGGERRRFSLAMPTSPVSASGSAPGGSGAEWMSLRQRDGTAGGAAGCGGEEGT</sequence>
<dbReference type="EMBL" id="MU001679">
    <property type="protein sequence ID" value="KAF2457879.1"/>
    <property type="molecule type" value="Genomic_DNA"/>
</dbReference>
<organism evidence="3 4">
    <name type="scientific">Lineolata rhizophorae</name>
    <dbReference type="NCBI Taxonomy" id="578093"/>
    <lineage>
        <taxon>Eukaryota</taxon>
        <taxon>Fungi</taxon>
        <taxon>Dikarya</taxon>
        <taxon>Ascomycota</taxon>
        <taxon>Pezizomycotina</taxon>
        <taxon>Dothideomycetes</taxon>
        <taxon>Dothideomycetes incertae sedis</taxon>
        <taxon>Lineolatales</taxon>
        <taxon>Lineolataceae</taxon>
        <taxon>Lineolata</taxon>
    </lineage>
</organism>
<feature type="region of interest" description="Disordered" evidence="1">
    <location>
        <begin position="58"/>
        <end position="106"/>
    </location>
</feature>
<evidence type="ECO:0000256" key="2">
    <source>
        <dbReference type="SAM" id="Phobius"/>
    </source>
</evidence>
<keyword evidence="2" id="KW-1133">Transmembrane helix</keyword>
<keyword evidence="4" id="KW-1185">Reference proteome</keyword>
<evidence type="ECO:0000313" key="4">
    <source>
        <dbReference type="Proteomes" id="UP000799766"/>
    </source>
</evidence>
<proteinExistence type="predicted"/>
<dbReference type="Proteomes" id="UP000799766">
    <property type="component" value="Unassembled WGS sequence"/>
</dbReference>
<feature type="transmembrane region" description="Helical" evidence="2">
    <location>
        <begin position="17"/>
        <end position="39"/>
    </location>
</feature>
<name>A0A6A6P1V4_9PEZI</name>